<dbReference type="PROSITE" id="PS51257">
    <property type="entry name" value="PROKAR_LIPOPROTEIN"/>
    <property type="match status" value="1"/>
</dbReference>
<sequence>MKKILMNILGIAAIATAISACHPMNKTYEAIGPVPTPNGTPQTFVLTLAAADYTSLDTGNYAYKSKSFNTKDDAAASIPTILAKKYPNYADKSNVTVTYATQPITVKPADSVFNNVAYTLVNPDDYLLLPGNTFIDFSASQILKWLVVKYPNAAANQLAVLTFIYYESGATATVTQSFLFQNGAWQKIYTISPAQYASVGKGGTNNNFSSGDAALLPAYFNTFLKADPAVSVTAKAGDVKYVSYKYFGGGTFQRVKALTFDGTNWTTTSLPQSLSFIKGNGVWVADNTVSYTLVTADYTTISNIDGVASADAIANLKAHGNFSQQSGSTSAWTDAQINAGIAVILKAKYPAAVVDQKFVVTISVYNGSATVNLTHTLKYDGTTFVGV</sequence>
<dbReference type="RefSeq" id="WP_091149616.1">
    <property type="nucleotide sequence ID" value="NZ_FNAI01000005.1"/>
</dbReference>
<feature type="signal peptide" evidence="1">
    <location>
        <begin position="1"/>
        <end position="20"/>
    </location>
</feature>
<feature type="chain" id="PRO_5011585763" description="DUF5017 domain-containing protein" evidence="1">
    <location>
        <begin position="21"/>
        <end position="387"/>
    </location>
</feature>
<dbReference type="Proteomes" id="UP000199072">
    <property type="component" value="Unassembled WGS sequence"/>
</dbReference>
<organism evidence="2 3">
    <name type="scientific">Mucilaginibacter pineti</name>
    <dbReference type="NCBI Taxonomy" id="1391627"/>
    <lineage>
        <taxon>Bacteria</taxon>
        <taxon>Pseudomonadati</taxon>
        <taxon>Bacteroidota</taxon>
        <taxon>Sphingobacteriia</taxon>
        <taxon>Sphingobacteriales</taxon>
        <taxon>Sphingobacteriaceae</taxon>
        <taxon>Mucilaginibacter</taxon>
    </lineage>
</organism>
<dbReference type="STRING" id="1391627.SAMN05216464_10514"/>
<reference evidence="2 3" key="1">
    <citation type="submission" date="2016-10" db="EMBL/GenBank/DDBJ databases">
        <authorList>
            <person name="de Groot N.N."/>
        </authorList>
    </citation>
    <scope>NUCLEOTIDE SEQUENCE [LARGE SCALE GENOMIC DNA]</scope>
    <source>
        <strain evidence="2 3">47C3B</strain>
    </source>
</reference>
<dbReference type="EMBL" id="FNAI01000005">
    <property type="protein sequence ID" value="SDE26123.1"/>
    <property type="molecule type" value="Genomic_DNA"/>
</dbReference>
<dbReference type="OrthoDB" id="1013052at2"/>
<protein>
    <recommendedName>
        <fullName evidence="4">DUF5017 domain-containing protein</fullName>
    </recommendedName>
</protein>
<dbReference type="AlphaFoldDB" id="A0A1G7BGK3"/>
<evidence type="ECO:0000313" key="3">
    <source>
        <dbReference type="Proteomes" id="UP000199072"/>
    </source>
</evidence>
<evidence type="ECO:0000313" key="2">
    <source>
        <dbReference type="EMBL" id="SDE26123.1"/>
    </source>
</evidence>
<name>A0A1G7BGK3_9SPHI</name>
<gene>
    <name evidence="2" type="ORF">SAMN05216464_10514</name>
</gene>
<evidence type="ECO:0008006" key="4">
    <source>
        <dbReference type="Google" id="ProtNLM"/>
    </source>
</evidence>
<accession>A0A1G7BGK3</accession>
<proteinExistence type="predicted"/>
<evidence type="ECO:0000256" key="1">
    <source>
        <dbReference type="SAM" id="SignalP"/>
    </source>
</evidence>
<keyword evidence="3" id="KW-1185">Reference proteome</keyword>
<keyword evidence="1" id="KW-0732">Signal</keyword>